<comment type="caution">
    <text evidence="4">The sequence shown here is derived from an EMBL/GenBank/DDBJ whole genome shotgun (WGS) entry which is preliminary data.</text>
</comment>
<dbReference type="Pfam" id="PF01168">
    <property type="entry name" value="Ala_racemase_N"/>
    <property type="match status" value="1"/>
</dbReference>
<organism evidence="4 5">
    <name type="scientific">Cladobotryum mycophilum</name>
    <dbReference type="NCBI Taxonomy" id="491253"/>
    <lineage>
        <taxon>Eukaryota</taxon>
        <taxon>Fungi</taxon>
        <taxon>Dikarya</taxon>
        <taxon>Ascomycota</taxon>
        <taxon>Pezizomycotina</taxon>
        <taxon>Sordariomycetes</taxon>
        <taxon>Hypocreomycetidae</taxon>
        <taxon>Hypocreales</taxon>
        <taxon>Hypocreaceae</taxon>
        <taxon>Cladobotryum</taxon>
    </lineage>
</organism>
<protein>
    <submittedName>
        <fullName evidence="4">D-serine dehydratase</fullName>
    </submittedName>
</protein>
<reference evidence="4 5" key="1">
    <citation type="submission" date="2024-01" db="EMBL/GenBank/DDBJ databases">
        <title>Complete genome of Cladobotryum mycophilum ATHUM6906.</title>
        <authorList>
            <person name="Christinaki A.C."/>
            <person name="Myridakis A.I."/>
            <person name="Kouvelis V.N."/>
        </authorList>
    </citation>
    <scope>NUCLEOTIDE SEQUENCE [LARGE SCALE GENOMIC DNA]</scope>
    <source>
        <strain evidence="4 5">ATHUM6906</strain>
    </source>
</reference>
<accession>A0ABR0SU94</accession>
<dbReference type="EMBL" id="JAVFKD010000004">
    <property type="protein sequence ID" value="KAK5995341.1"/>
    <property type="molecule type" value="Genomic_DNA"/>
</dbReference>
<dbReference type="InterPro" id="IPR026956">
    <property type="entry name" value="D-ser_dehydrat-like_dom"/>
</dbReference>
<keyword evidence="5" id="KW-1185">Reference proteome</keyword>
<name>A0ABR0SU94_9HYPO</name>
<dbReference type="PANTHER" id="PTHR28004:SF2">
    <property type="entry name" value="D-SERINE DEHYDRATASE"/>
    <property type="match status" value="1"/>
</dbReference>
<comment type="similarity">
    <text evidence="1">Belongs to the DSD1 family.</text>
</comment>
<evidence type="ECO:0000259" key="3">
    <source>
        <dbReference type="SMART" id="SM01119"/>
    </source>
</evidence>
<dbReference type="InterPro" id="IPR029066">
    <property type="entry name" value="PLP-binding_barrel"/>
</dbReference>
<dbReference type="SMART" id="SM01119">
    <property type="entry name" value="D-ser_dehydrat"/>
    <property type="match status" value="1"/>
</dbReference>
<evidence type="ECO:0000256" key="2">
    <source>
        <dbReference type="ARBA" id="ARBA00023239"/>
    </source>
</evidence>
<evidence type="ECO:0000313" key="5">
    <source>
        <dbReference type="Proteomes" id="UP001338125"/>
    </source>
</evidence>
<dbReference type="PANTHER" id="PTHR28004">
    <property type="entry name" value="ZGC:162816-RELATED"/>
    <property type="match status" value="1"/>
</dbReference>
<proteinExistence type="inferred from homology"/>
<dbReference type="Pfam" id="PF14031">
    <property type="entry name" value="D-ser_dehydrat"/>
    <property type="match status" value="1"/>
</dbReference>
<dbReference type="Proteomes" id="UP001338125">
    <property type="component" value="Unassembled WGS sequence"/>
</dbReference>
<gene>
    <name evidence="4" type="ORF">PT974_03745</name>
</gene>
<sequence>MSSAIFYPTSPKEALLQEYAGKSIRDVPTPAAVINVAAVRRNCERMLQTVKDLNLGWRAHVKTHKTIEVTRLQVGDDISRPANLIVSTLAEAEFILPLLKEWTSKGRKVNVVYGLPITSNAVPRLAEVAKVLGEGSISVLLDDPAQLAVAAELQKISGVAPLAHIKIDMGGRRAGVIEDSERFLQVANAALEGHKAGTVVLSGLYSHAGHSYGGDSRVAAIKMMTAEIEAMLHGADKLRAKAAESGIDLPTLTVSGGASPTALSVQNLLSGHADVQDKETGTPELQAEVDTLSALFATVKSRGHAVEIHAGVYPLLDLQQLAAHSMTASRLSWRDIAFTVVAEVHSTYPGRGEDGSPEALIGAGGLALGRETCKAYSGMAMVSPWGRKGVELPTCDVEDYEGWTVGRFSQEHGILTWATGNGRAGGSSKEESGPRPQLDMVEVGQKVRLWPNHACITSSHFGWYFVVDEDKAGKEDEIVDVWIKARGW</sequence>
<dbReference type="InterPro" id="IPR042208">
    <property type="entry name" value="D-ser_dehydrat-like_sf"/>
</dbReference>
<evidence type="ECO:0000313" key="4">
    <source>
        <dbReference type="EMBL" id="KAK5995341.1"/>
    </source>
</evidence>
<evidence type="ECO:0000256" key="1">
    <source>
        <dbReference type="ARBA" id="ARBA00005323"/>
    </source>
</evidence>
<dbReference type="InterPro" id="IPR051466">
    <property type="entry name" value="D-amino_acid_metab_enzyme"/>
</dbReference>
<dbReference type="Gene3D" id="2.40.37.20">
    <property type="entry name" value="D-serine dehydratase-like domain"/>
    <property type="match status" value="1"/>
</dbReference>
<dbReference type="SUPFAM" id="SSF51419">
    <property type="entry name" value="PLP-binding barrel"/>
    <property type="match status" value="1"/>
</dbReference>
<dbReference type="Gene3D" id="3.20.20.10">
    <property type="entry name" value="Alanine racemase"/>
    <property type="match status" value="1"/>
</dbReference>
<dbReference type="InterPro" id="IPR001608">
    <property type="entry name" value="Ala_racemase_N"/>
</dbReference>
<keyword evidence="2" id="KW-0456">Lyase</keyword>
<feature type="domain" description="D-serine dehydratase-like" evidence="3">
    <location>
        <begin position="337"/>
        <end position="468"/>
    </location>
</feature>